<feature type="compositionally biased region" description="Low complexity" evidence="13">
    <location>
        <begin position="497"/>
        <end position="513"/>
    </location>
</feature>
<dbReference type="PROSITE" id="PS00674">
    <property type="entry name" value="AAA"/>
    <property type="match status" value="1"/>
</dbReference>
<comment type="similarity">
    <text evidence="2">Belongs to the AAA ATPase family.</text>
</comment>
<dbReference type="Gene3D" id="1.10.8.60">
    <property type="match status" value="2"/>
</dbReference>
<evidence type="ECO:0000313" key="15">
    <source>
        <dbReference type="EMBL" id="EGG20774.1"/>
    </source>
</evidence>
<keyword evidence="5" id="KW-0547">Nucleotide-binding</keyword>
<dbReference type="KEGG" id="dfa:DFA_00639"/>
<feature type="region of interest" description="Disordered" evidence="13">
    <location>
        <begin position="1082"/>
        <end position="1104"/>
    </location>
</feature>
<feature type="compositionally biased region" description="Low complexity" evidence="13">
    <location>
        <begin position="284"/>
        <end position="294"/>
    </location>
</feature>
<keyword evidence="6" id="KW-0378">Hydrolase</keyword>
<dbReference type="SUPFAM" id="SSF52540">
    <property type="entry name" value="P-loop containing nucleoside triphosphate hydrolases"/>
    <property type="match status" value="2"/>
</dbReference>
<dbReference type="InterPro" id="IPR003959">
    <property type="entry name" value="ATPase_AAA_core"/>
</dbReference>
<keyword evidence="8" id="KW-0653">Protein transport</keyword>
<keyword evidence="16" id="KW-1185">Reference proteome</keyword>
<evidence type="ECO:0000256" key="2">
    <source>
        <dbReference type="ARBA" id="ARBA00006914"/>
    </source>
</evidence>
<evidence type="ECO:0000256" key="1">
    <source>
        <dbReference type="ARBA" id="ARBA00004370"/>
    </source>
</evidence>
<dbReference type="Pfam" id="PF00004">
    <property type="entry name" value="AAA"/>
    <property type="match status" value="2"/>
</dbReference>
<sequence>MDLYVTLRHSPNCFVNLPLKIAHTLAQRNESTQLILELKWYDKANKEDKYAFVGWSGGSSSSMGNNHHHHHNDSLEMSQEMAQCLGLVEGQMIRLKAASASAVQKATTVEVEPVTSDDWEILEVHAEYLEEQLLNQINVVSSGQIIPIWIHQKIVIHLRVIDVTPKSSSSSSSNQPSAVKLSNDSEIIVAPKPRNIPSSSSSSSSRSYNSLLPRHLYIQQESSLVDSDNNGLLSSTTVYISLNAMKEYEWNQGDIVEISQIKSKDQLPSILQSSSESTDAEDNQQQQQQQGQQQQQPIIKRKCIYARVYSSQEVVGKLIVKSDQHIIVGKNLRYLLQLNVNTQIKVRILPSHSIPICPISGVQIKQVVWRNSPLEFAPKPPRISLLPPQLLHQVVKEWSHIYLKENNKDNQQQPKAMVPLVNGSIITIPPIKNYSTNSIDIQFHFNQQQQQQQMSSQQQQQGGGNRQMHPQQRQNNQELLNVIGNVLSNQIDNLVDQPNPQQQQQQQSSQSSQQNQYQLIHGVFMINDEIFNQDRMIISFEKNDGSKLEPLEDYVDISDRLFDRIGGMDKLIDQAKDYLSLLVRKDYGMLRNQLNAPGNGGVLITGSHGSGKSMLASALAGYYVHLDESLTFVVRLNCQLLKETKVERIRQTLTPIFTRAYLSKPSIIILEDLDIILPNPNEQDPGSKIRCLQISNYIKKLIGVCRDRNAPIVLIATSQSIQSLYKDFQTPDVMGLTLEIQPPSRDDRADIFFKLLKRLDLQVEDDNEKVALGRFASSLEGYLGCDIERLIERVIYLNRSNSNNNNNPQQSTVTLKGMHLAKEGYTPISLKGVKLHQSDAGKWNDIGGLKDGPELLNKYIGSSEQGVRDIFSRASSASPCVLFFDEFDSIAPRRGHDSTGVTDRVVNQFLTELDGVEGLAGVYVLAATSRPDLIDPALLRPGRLDKSLYCNIPERDERLEIITILANKMRIDEESQNSLAELADTSEGYTGADLRAIMYNSQLKSIHELMHKKEQEKKEKREKEENDKQLGGGVAGVGGESILGNNIVIFENIENNNNNNSRMTNEQRNKLIQKIDEIKTTFGQQIDDENNNRNNNNNSNGNNEQPIIKKIHFEESFKQSSPSVPPSERTRYEKIYKNFLKERGSVTGTKKEGMKQTLA</sequence>
<feature type="domain" description="AAA+ ATPase" evidence="14">
    <location>
        <begin position="598"/>
        <end position="954"/>
    </location>
</feature>
<dbReference type="GO" id="GO:0005778">
    <property type="term" value="C:peroxisomal membrane"/>
    <property type="evidence" value="ECO:0007669"/>
    <property type="project" value="TreeGrafter"/>
</dbReference>
<dbReference type="STRING" id="1054147.F4PSY5"/>
<name>F4PSY5_CACFS</name>
<dbReference type="SUPFAM" id="SSF54585">
    <property type="entry name" value="Cdc48 domain 2-like"/>
    <property type="match status" value="1"/>
</dbReference>
<dbReference type="Gene3D" id="3.10.330.10">
    <property type="match status" value="1"/>
</dbReference>
<evidence type="ECO:0000256" key="3">
    <source>
        <dbReference type="ARBA" id="ARBA00022448"/>
    </source>
</evidence>
<keyword evidence="4" id="KW-0962">Peroxisome biogenesis</keyword>
<dbReference type="SMART" id="SM00382">
    <property type="entry name" value="AAA"/>
    <property type="match status" value="1"/>
</dbReference>
<keyword evidence="9" id="KW-0472">Membrane</keyword>
<evidence type="ECO:0000256" key="9">
    <source>
        <dbReference type="ARBA" id="ARBA00023136"/>
    </source>
</evidence>
<proteinExistence type="inferred from homology"/>
<gene>
    <name evidence="15" type="primary">pex1</name>
    <name evidence="15" type="ORF">DFA_00639</name>
</gene>
<dbReference type="InterPro" id="IPR003960">
    <property type="entry name" value="ATPase_AAA_CS"/>
</dbReference>
<feature type="region of interest" description="Disordered" evidence="13">
    <location>
        <begin position="446"/>
        <end position="472"/>
    </location>
</feature>
<dbReference type="PANTHER" id="PTHR23077:SF12">
    <property type="entry name" value="PEROXISOMAL ATPASE PEX1"/>
    <property type="match status" value="1"/>
</dbReference>
<feature type="region of interest" description="Disordered" evidence="13">
    <location>
        <begin position="1013"/>
        <end position="1033"/>
    </location>
</feature>
<evidence type="ECO:0000256" key="11">
    <source>
        <dbReference type="ARBA" id="ARBA00034532"/>
    </source>
</evidence>
<dbReference type="OrthoDB" id="2187at2759"/>
<dbReference type="GO" id="GO:0005829">
    <property type="term" value="C:cytosol"/>
    <property type="evidence" value="ECO:0007669"/>
    <property type="project" value="TreeGrafter"/>
</dbReference>
<feature type="compositionally biased region" description="Basic and acidic residues" evidence="13">
    <location>
        <begin position="1013"/>
        <end position="1028"/>
    </location>
</feature>
<evidence type="ECO:0000256" key="13">
    <source>
        <dbReference type="SAM" id="MobiDB-lite"/>
    </source>
</evidence>
<feature type="region of interest" description="Disordered" evidence="13">
    <location>
        <begin position="493"/>
        <end position="513"/>
    </location>
</feature>
<reference evidence="16" key="1">
    <citation type="journal article" date="2011" name="Genome Res.">
        <title>Phylogeny-wide analysis of social amoeba genomes highlights ancient origins for complex intercellular communication.</title>
        <authorList>
            <person name="Heidel A.J."/>
            <person name="Lawal H.M."/>
            <person name="Felder M."/>
            <person name="Schilde C."/>
            <person name="Helps N.R."/>
            <person name="Tunggal B."/>
            <person name="Rivero F."/>
            <person name="John U."/>
            <person name="Schleicher M."/>
            <person name="Eichinger L."/>
            <person name="Platzer M."/>
            <person name="Noegel A.A."/>
            <person name="Schaap P."/>
            <person name="Gloeckner G."/>
        </authorList>
    </citation>
    <scope>NUCLEOTIDE SEQUENCE [LARGE SCALE GENOMIC DNA]</scope>
    <source>
        <strain evidence="16">SH3</strain>
    </source>
</reference>
<dbReference type="AlphaFoldDB" id="F4PSY5"/>
<dbReference type="Proteomes" id="UP000007797">
    <property type="component" value="Unassembled WGS sequence"/>
</dbReference>
<dbReference type="InterPro" id="IPR009010">
    <property type="entry name" value="Asp_de-COase-like_dom_sf"/>
</dbReference>
<feature type="region of interest" description="Disordered" evidence="13">
    <location>
        <begin position="269"/>
        <end position="294"/>
    </location>
</feature>
<dbReference type="InterPro" id="IPR027417">
    <property type="entry name" value="P-loop_NTPase"/>
</dbReference>
<evidence type="ECO:0000256" key="8">
    <source>
        <dbReference type="ARBA" id="ARBA00022927"/>
    </source>
</evidence>
<evidence type="ECO:0000256" key="7">
    <source>
        <dbReference type="ARBA" id="ARBA00022840"/>
    </source>
</evidence>
<dbReference type="InterPro" id="IPR041569">
    <property type="entry name" value="AAA_lid_3"/>
</dbReference>
<dbReference type="EMBL" id="GL883010">
    <property type="protein sequence ID" value="EGG20774.1"/>
    <property type="molecule type" value="Genomic_DNA"/>
</dbReference>
<dbReference type="GO" id="GO:0016558">
    <property type="term" value="P:protein import into peroxisome matrix"/>
    <property type="evidence" value="ECO:0007669"/>
    <property type="project" value="TreeGrafter"/>
</dbReference>
<dbReference type="GO" id="GO:0016887">
    <property type="term" value="F:ATP hydrolysis activity"/>
    <property type="evidence" value="ECO:0007669"/>
    <property type="project" value="InterPro"/>
</dbReference>
<accession>F4PSY5</accession>
<dbReference type="GO" id="GO:0005524">
    <property type="term" value="F:ATP binding"/>
    <property type="evidence" value="ECO:0007669"/>
    <property type="project" value="UniProtKB-KW"/>
</dbReference>
<dbReference type="GeneID" id="14873943"/>
<dbReference type="InterPro" id="IPR003593">
    <property type="entry name" value="AAA+_ATPase"/>
</dbReference>
<dbReference type="Gene3D" id="3.40.50.300">
    <property type="entry name" value="P-loop containing nucleotide triphosphate hydrolases"/>
    <property type="match status" value="2"/>
</dbReference>
<dbReference type="Gene3D" id="2.40.40.20">
    <property type="match status" value="1"/>
</dbReference>
<dbReference type="Pfam" id="PF09262">
    <property type="entry name" value="PEX-1N"/>
    <property type="match status" value="1"/>
</dbReference>
<protein>
    <recommendedName>
        <fullName evidence="11">Peroxisomal ATPase PEX1</fullName>
    </recommendedName>
    <alternativeName>
        <fullName evidence="10">Peroxin-1</fullName>
    </alternativeName>
</protein>
<feature type="compositionally biased region" description="Low complexity" evidence="13">
    <location>
        <begin position="1092"/>
        <end position="1103"/>
    </location>
</feature>
<dbReference type="PANTHER" id="PTHR23077">
    <property type="entry name" value="AAA-FAMILY ATPASE"/>
    <property type="match status" value="1"/>
</dbReference>
<evidence type="ECO:0000256" key="5">
    <source>
        <dbReference type="ARBA" id="ARBA00022741"/>
    </source>
</evidence>
<dbReference type="InterPro" id="IPR015342">
    <property type="entry name" value="PEX1-N_C-lobe"/>
</dbReference>
<evidence type="ECO:0000256" key="6">
    <source>
        <dbReference type="ARBA" id="ARBA00022801"/>
    </source>
</evidence>
<evidence type="ECO:0000256" key="4">
    <source>
        <dbReference type="ARBA" id="ARBA00022593"/>
    </source>
</evidence>
<dbReference type="InterPro" id="IPR050168">
    <property type="entry name" value="AAA_ATPase_domain"/>
</dbReference>
<evidence type="ECO:0000256" key="12">
    <source>
        <dbReference type="ARBA" id="ARBA00048778"/>
    </source>
</evidence>
<feature type="compositionally biased region" description="Low complexity" evidence="13">
    <location>
        <begin position="447"/>
        <end position="460"/>
    </location>
</feature>
<organism evidence="15 16">
    <name type="scientific">Cavenderia fasciculata</name>
    <name type="common">Slime mold</name>
    <name type="synonym">Dictyostelium fasciculatum</name>
    <dbReference type="NCBI Taxonomy" id="261658"/>
    <lineage>
        <taxon>Eukaryota</taxon>
        <taxon>Amoebozoa</taxon>
        <taxon>Evosea</taxon>
        <taxon>Eumycetozoa</taxon>
        <taxon>Dictyostelia</taxon>
        <taxon>Acytosteliales</taxon>
        <taxon>Cavenderiaceae</taxon>
        <taxon>Cavenderia</taxon>
    </lineage>
</organism>
<dbReference type="SUPFAM" id="SSF50692">
    <property type="entry name" value="ADC-like"/>
    <property type="match status" value="1"/>
</dbReference>
<dbReference type="InterPro" id="IPR029067">
    <property type="entry name" value="CDC48_domain_2-like_sf"/>
</dbReference>
<evidence type="ECO:0000259" key="14">
    <source>
        <dbReference type="SMART" id="SM00382"/>
    </source>
</evidence>
<keyword evidence="3" id="KW-0813">Transport</keyword>
<evidence type="ECO:0000256" key="10">
    <source>
        <dbReference type="ARBA" id="ARBA00032509"/>
    </source>
</evidence>
<keyword evidence="7" id="KW-0067">ATP-binding</keyword>
<comment type="catalytic activity">
    <reaction evidence="12">
        <text>ATP + H2O = ADP + phosphate + H(+)</text>
        <dbReference type="Rhea" id="RHEA:13065"/>
        <dbReference type="ChEBI" id="CHEBI:15377"/>
        <dbReference type="ChEBI" id="CHEBI:15378"/>
        <dbReference type="ChEBI" id="CHEBI:30616"/>
        <dbReference type="ChEBI" id="CHEBI:43474"/>
        <dbReference type="ChEBI" id="CHEBI:456216"/>
    </reaction>
    <physiologicalReaction direction="left-to-right" evidence="12">
        <dbReference type="Rhea" id="RHEA:13066"/>
    </physiologicalReaction>
</comment>
<comment type="subcellular location">
    <subcellularLocation>
        <location evidence="1">Membrane</location>
    </subcellularLocation>
</comment>
<dbReference type="RefSeq" id="XP_004358624.1">
    <property type="nucleotide sequence ID" value="XM_004358567.1"/>
</dbReference>
<dbReference type="OMA" id="WVVAWSG"/>
<dbReference type="Pfam" id="PF17862">
    <property type="entry name" value="AAA_lid_3"/>
    <property type="match status" value="1"/>
</dbReference>
<evidence type="ECO:0000313" key="16">
    <source>
        <dbReference type="Proteomes" id="UP000007797"/>
    </source>
</evidence>